<evidence type="ECO:0000259" key="2">
    <source>
        <dbReference type="PROSITE" id="PS51494"/>
    </source>
</evidence>
<keyword evidence="1" id="KW-0472">Membrane</keyword>
<protein>
    <submittedName>
        <fullName evidence="3">Stage IV sporulation protein B</fullName>
    </submittedName>
</protein>
<organism evidence="3 4">
    <name type="scientific">Desulfoscipio geothermicus DSM 3669</name>
    <dbReference type="NCBI Taxonomy" id="1121426"/>
    <lineage>
        <taxon>Bacteria</taxon>
        <taxon>Bacillati</taxon>
        <taxon>Bacillota</taxon>
        <taxon>Clostridia</taxon>
        <taxon>Eubacteriales</taxon>
        <taxon>Desulfallaceae</taxon>
        <taxon>Desulfoscipio</taxon>
    </lineage>
</organism>
<evidence type="ECO:0000313" key="3">
    <source>
        <dbReference type="EMBL" id="SFR02561.1"/>
    </source>
</evidence>
<dbReference type="InterPro" id="IPR036034">
    <property type="entry name" value="PDZ_sf"/>
</dbReference>
<dbReference type="InterPro" id="IPR001478">
    <property type="entry name" value="PDZ"/>
</dbReference>
<dbReference type="EMBL" id="FOYM01000008">
    <property type="protein sequence ID" value="SFR02561.1"/>
    <property type="molecule type" value="Genomic_DNA"/>
</dbReference>
<dbReference type="STRING" id="39060.SAMN05660706_10825"/>
<dbReference type="RefSeq" id="WP_092482598.1">
    <property type="nucleotide sequence ID" value="NZ_FOYM01000008.1"/>
</dbReference>
<dbReference type="InterPro" id="IPR008763">
    <property type="entry name" value="Peptidase_S55"/>
</dbReference>
<dbReference type="InterPro" id="IPR014219">
    <property type="entry name" value="SpoIVB"/>
</dbReference>
<evidence type="ECO:0000256" key="1">
    <source>
        <dbReference type="SAM" id="Phobius"/>
    </source>
</evidence>
<feature type="transmembrane region" description="Helical" evidence="1">
    <location>
        <begin position="12"/>
        <end position="31"/>
    </location>
</feature>
<dbReference type="Gene3D" id="2.30.42.10">
    <property type="match status" value="1"/>
</dbReference>
<evidence type="ECO:0000313" key="4">
    <source>
        <dbReference type="Proteomes" id="UP000199584"/>
    </source>
</evidence>
<accession>A0A1I6DB25</accession>
<dbReference type="SUPFAM" id="SSF50156">
    <property type="entry name" value="PDZ domain-like"/>
    <property type="match status" value="1"/>
</dbReference>
<keyword evidence="4" id="KW-1185">Reference proteome</keyword>
<dbReference type="AlphaFoldDB" id="A0A1I6DB25"/>
<proteinExistence type="predicted"/>
<dbReference type="Pfam" id="PF05580">
    <property type="entry name" value="Peptidase_S55"/>
    <property type="match status" value="1"/>
</dbReference>
<sequence length="445" mass="48641">MSRSKKNSLMGKVFIVVFALVMSLMTLNSYWHNFLPDRQYVKVGDKIVHGMELPGLILENSSLDLHSAGGIFSVDGNQYHEFTYHPSDVMPVAMEPGELEMQVKLFGLVPIHRMMVNVVVPEKVIPGGQSVGILLHAEGVMVVGEAGVEHNGDKKFPAREAGIVVGDLILRVNNKKVTSEAQLQEVIDHYGRQEKDVNLLVKHGKKTRLASITPILCEKTGRYRIGLFVKDSTAGVGTLTFYEPGSRTYGALGHIIADFDSGSSVNSVDGKIVEAAIKGLHPGRKGQPGEKMGVFKGESDIIGNIEKNTECGIFGKLEKGISNPYYNKPIPVAMRYQIEKGPAEIFTVLDKNKIEKFNIQIIDVFPAGKQGKGMVIKVTDQELIRRTGGIIQGMSGSPIIQNGRLVGAVTHVFINDPTRGYGVLAENMLKQVNLLNEKNIQSKVG</sequence>
<dbReference type="NCBIfam" id="TIGR02860">
    <property type="entry name" value="spore_IV_B"/>
    <property type="match status" value="1"/>
</dbReference>
<dbReference type="InterPro" id="IPR009003">
    <property type="entry name" value="Peptidase_S1_PA"/>
</dbReference>
<gene>
    <name evidence="3" type="ORF">SAMN05660706_10825</name>
</gene>
<keyword evidence="1" id="KW-0812">Transmembrane</keyword>
<dbReference type="PROSITE" id="PS51494">
    <property type="entry name" value="SPOIVB"/>
    <property type="match status" value="1"/>
</dbReference>
<dbReference type="Proteomes" id="UP000199584">
    <property type="component" value="Unassembled WGS sequence"/>
</dbReference>
<keyword evidence="1" id="KW-1133">Transmembrane helix</keyword>
<dbReference type="OrthoDB" id="9765242at2"/>
<name>A0A1I6DB25_9FIRM</name>
<feature type="domain" description="Peptidase S55" evidence="2">
    <location>
        <begin position="206"/>
        <end position="444"/>
    </location>
</feature>
<dbReference type="Pfam" id="PF13180">
    <property type="entry name" value="PDZ_2"/>
    <property type="match status" value="1"/>
</dbReference>
<dbReference type="SUPFAM" id="SSF50494">
    <property type="entry name" value="Trypsin-like serine proteases"/>
    <property type="match status" value="1"/>
</dbReference>
<reference evidence="4" key="1">
    <citation type="submission" date="2016-10" db="EMBL/GenBank/DDBJ databases">
        <authorList>
            <person name="Varghese N."/>
            <person name="Submissions S."/>
        </authorList>
    </citation>
    <scope>NUCLEOTIDE SEQUENCE [LARGE SCALE GENOMIC DNA]</scope>
    <source>
        <strain evidence="4">DSM 3669</strain>
    </source>
</reference>